<proteinExistence type="predicted"/>
<evidence type="ECO:0008006" key="4">
    <source>
        <dbReference type="Google" id="ProtNLM"/>
    </source>
</evidence>
<evidence type="ECO:0000313" key="3">
    <source>
        <dbReference type="Proteomes" id="UP000318571"/>
    </source>
</evidence>
<comment type="caution">
    <text evidence="2">The sequence shown here is derived from an EMBL/GenBank/DDBJ whole genome shotgun (WGS) entry which is preliminary data.</text>
</comment>
<gene>
    <name evidence="2" type="ORF">TCAL_07987</name>
</gene>
<feature type="region of interest" description="Disordered" evidence="1">
    <location>
        <begin position="351"/>
        <end position="411"/>
    </location>
</feature>
<feature type="compositionally biased region" description="Polar residues" evidence="1">
    <location>
        <begin position="384"/>
        <end position="395"/>
    </location>
</feature>
<protein>
    <recommendedName>
        <fullName evidence="4">MATH domain-containing protein</fullName>
    </recommendedName>
</protein>
<dbReference type="OMA" id="HAWSIRS"/>
<dbReference type="STRING" id="6832.A0A553N849"/>
<name>A0A553N849_TIGCA</name>
<organism evidence="2 3">
    <name type="scientific">Tigriopus californicus</name>
    <name type="common">Marine copepod</name>
    <dbReference type="NCBI Taxonomy" id="6832"/>
    <lineage>
        <taxon>Eukaryota</taxon>
        <taxon>Metazoa</taxon>
        <taxon>Ecdysozoa</taxon>
        <taxon>Arthropoda</taxon>
        <taxon>Crustacea</taxon>
        <taxon>Multicrustacea</taxon>
        <taxon>Hexanauplia</taxon>
        <taxon>Copepoda</taxon>
        <taxon>Harpacticoida</taxon>
        <taxon>Harpacticidae</taxon>
        <taxon>Tigriopus</taxon>
    </lineage>
</organism>
<dbReference type="SUPFAM" id="SSF49599">
    <property type="entry name" value="TRAF domain-like"/>
    <property type="match status" value="1"/>
</dbReference>
<reference evidence="2 3" key="1">
    <citation type="journal article" date="2018" name="Nat. Ecol. Evol.">
        <title>Genomic signatures of mitonuclear coevolution across populations of Tigriopus californicus.</title>
        <authorList>
            <person name="Barreto F.S."/>
            <person name="Watson E.T."/>
            <person name="Lima T.G."/>
            <person name="Willett C.S."/>
            <person name="Edmands S."/>
            <person name="Li W."/>
            <person name="Burton R.S."/>
        </authorList>
    </citation>
    <scope>NUCLEOTIDE SEQUENCE [LARGE SCALE GENOMIC DNA]</scope>
    <source>
        <strain evidence="2 3">San Diego</strain>
    </source>
</reference>
<accession>A0A553N849</accession>
<evidence type="ECO:0000313" key="2">
    <source>
        <dbReference type="EMBL" id="TRY61598.1"/>
    </source>
</evidence>
<dbReference type="AlphaFoldDB" id="A0A553N849"/>
<sequence length="411" mass="45775">MDRNGEFQIEVGLSSIHSVFEHKFKLNQSIFAHSSKLGKFETAYFSQGHYDWSLALYPNGRADSQIGVPEGQTGSSVTVYLTRHSGLDRTCRVKFILKLGDGDAQIDSGMLDEASDSDGRSYGWLPRAKLADLVHKGTLRLVVEMVSVNVVSLVELPVVPPNPIGCPLYDNDKHTWELESDLNGDTLRLRLVHKDAKNIPRNHIRYVCWAVYLLKTHPKLKSALGEGDNAPREYTAKIPMDQKFYFQYYVQDDTEVGTLMDTKIPLKELFGFFMRVPEELTNEFFNFLYLTFHTTTRRDPMKMRPSQEIQNLKLENEMLDQRIMTYEADGMFSVCPSAVGGGGVVGEGSVGLISSSDGSQRRSHLPLAGNNGPPGGSAGGAAYNHSSNPSGNSGTLRDEDKDFMPNVFSKF</sequence>
<evidence type="ECO:0000256" key="1">
    <source>
        <dbReference type="SAM" id="MobiDB-lite"/>
    </source>
</evidence>
<dbReference type="EMBL" id="VCGU01000459">
    <property type="protein sequence ID" value="TRY61598.1"/>
    <property type="molecule type" value="Genomic_DNA"/>
</dbReference>
<keyword evidence="3" id="KW-1185">Reference proteome</keyword>
<dbReference type="Proteomes" id="UP000318571">
    <property type="component" value="Chromosome 8"/>
</dbReference>